<comment type="caution">
    <text evidence="1">The sequence shown here is derived from an EMBL/GenBank/DDBJ whole genome shotgun (WGS) entry which is preliminary data.</text>
</comment>
<dbReference type="AlphaFoldDB" id="A0AAV3AUI1"/>
<sequence length="80" mass="9820">MANEQPHWYLYKLALHRYYLDVRVKYHSHILAEMLWSHVCHNKVTLNNQVIWTVSLPGLFNSFNFIHNIRRLEKSPRFFH</sequence>
<name>A0AAV3AUI1_PYXAD</name>
<keyword evidence="2" id="KW-1185">Reference proteome</keyword>
<evidence type="ECO:0000313" key="1">
    <source>
        <dbReference type="EMBL" id="DBA27797.1"/>
    </source>
</evidence>
<gene>
    <name evidence="1" type="ORF">GDO54_008256</name>
</gene>
<accession>A0AAV3AUI1</accession>
<dbReference type="Proteomes" id="UP001181693">
    <property type="component" value="Unassembled WGS sequence"/>
</dbReference>
<reference evidence="1" key="1">
    <citation type="thesis" date="2020" institute="ProQuest LLC" country="789 East Eisenhower Parkway, Ann Arbor, MI, USA">
        <title>Comparative Genomics and Chromosome Evolution.</title>
        <authorList>
            <person name="Mudd A.B."/>
        </authorList>
    </citation>
    <scope>NUCLEOTIDE SEQUENCE</scope>
    <source>
        <strain evidence="1">1538</strain>
        <tissue evidence="1">Blood</tissue>
    </source>
</reference>
<evidence type="ECO:0000313" key="2">
    <source>
        <dbReference type="Proteomes" id="UP001181693"/>
    </source>
</evidence>
<protein>
    <submittedName>
        <fullName evidence="1">Uncharacterized protein</fullName>
    </submittedName>
</protein>
<organism evidence="1 2">
    <name type="scientific">Pyxicephalus adspersus</name>
    <name type="common">African bullfrog</name>
    <dbReference type="NCBI Taxonomy" id="30357"/>
    <lineage>
        <taxon>Eukaryota</taxon>
        <taxon>Metazoa</taxon>
        <taxon>Chordata</taxon>
        <taxon>Craniata</taxon>
        <taxon>Vertebrata</taxon>
        <taxon>Euteleostomi</taxon>
        <taxon>Amphibia</taxon>
        <taxon>Batrachia</taxon>
        <taxon>Anura</taxon>
        <taxon>Neobatrachia</taxon>
        <taxon>Ranoidea</taxon>
        <taxon>Pyxicephalidae</taxon>
        <taxon>Pyxicephalinae</taxon>
        <taxon>Pyxicephalus</taxon>
    </lineage>
</organism>
<proteinExistence type="predicted"/>
<dbReference type="EMBL" id="DYDO01000003">
    <property type="protein sequence ID" value="DBA27797.1"/>
    <property type="molecule type" value="Genomic_DNA"/>
</dbReference>